<dbReference type="InterPro" id="IPR039682">
    <property type="entry name" value="Sec8/EXOC4"/>
</dbReference>
<dbReference type="GO" id="GO:0007268">
    <property type="term" value="P:chemical synaptic transmission"/>
    <property type="evidence" value="ECO:0007669"/>
    <property type="project" value="TreeGrafter"/>
</dbReference>
<dbReference type="PANTHER" id="PTHR14146:SF0">
    <property type="entry name" value="EXOCYST COMPLEX COMPONENT 4"/>
    <property type="match status" value="1"/>
</dbReference>
<dbReference type="GO" id="GO:0032584">
    <property type="term" value="C:growth cone membrane"/>
    <property type="evidence" value="ECO:0007669"/>
    <property type="project" value="TreeGrafter"/>
</dbReference>
<gene>
    <name evidence="3" type="primary">LOC103523281</name>
</gene>
<evidence type="ECO:0000256" key="1">
    <source>
        <dbReference type="RuleBase" id="RU367079"/>
    </source>
</evidence>
<dbReference type="GO" id="GO:0045202">
    <property type="term" value="C:synapse"/>
    <property type="evidence" value="ECO:0007669"/>
    <property type="project" value="TreeGrafter"/>
</dbReference>
<dbReference type="GO" id="GO:0006612">
    <property type="term" value="P:protein targeting to membrane"/>
    <property type="evidence" value="ECO:0007669"/>
    <property type="project" value="UniProtKB-UniRule"/>
</dbReference>
<keyword evidence="2" id="KW-1185">Reference proteome</keyword>
<dbReference type="STRING" id="121845.A0A1S3DRZ7"/>
<dbReference type="AlphaFoldDB" id="A0A1S3DRZ7"/>
<dbReference type="PaxDb" id="121845-A0A1S3DRZ7"/>
<reference evidence="3" key="1">
    <citation type="submission" date="2025-08" db="UniProtKB">
        <authorList>
            <consortium name="RefSeq"/>
        </authorList>
    </citation>
    <scope>IDENTIFICATION</scope>
</reference>
<comment type="similarity">
    <text evidence="1">Belongs to the SEC8 family.</text>
</comment>
<dbReference type="KEGG" id="dci:103523281"/>
<dbReference type="PANTHER" id="PTHR14146">
    <property type="entry name" value="EXOCYST COMPLEX COMPONENT 4"/>
    <property type="match status" value="1"/>
</dbReference>
<dbReference type="RefSeq" id="XP_008486562.1">
    <property type="nucleotide sequence ID" value="XM_008488340.3"/>
</dbReference>
<keyword evidence="1" id="KW-0653">Protein transport</keyword>
<accession>A0A1S3DRZ7</accession>
<proteinExistence type="inferred from homology"/>
<dbReference type="GO" id="GO:0090522">
    <property type="term" value="P:vesicle tethering involved in exocytosis"/>
    <property type="evidence" value="ECO:0007669"/>
    <property type="project" value="UniProtKB-UniRule"/>
</dbReference>
<comment type="function">
    <text evidence="1">Component of the exocyst complex involved in the docking of exocytic vesicles with fusion sites on the plasma membrane.</text>
</comment>
<protein>
    <recommendedName>
        <fullName evidence="1">Exocyst complex component Sec8</fullName>
    </recommendedName>
</protein>
<dbReference type="GeneID" id="103523281"/>
<dbReference type="GO" id="GO:0015031">
    <property type="term" value="P:protein transport"/>
    <property type="evidence" value="ECO:0007669"/>
    <property type="project" value="UniProtKB-KW"/>
</dbReference>
<evidence type="ECO:0000313" key="3">
    <source>
        <dbReference type="RefSeq" id="XP_008486562.1"/>
    </source>
</evidence>
<sequence length="80" mass="9274">MSTCLQPEKTKYIFEGIGDMIGKILMSSVQYMQRIDQSDVNKMGRHIYTLQQSIASITMSREISLDQARRYFHLLTLSPE</sequence>
<dbReference type="GO" id="GO:0000145">
    <property type="term" value="C:exocyst"/>
    <property type="evidence" value="ECO:0007669"/>
    <property type="project" value="UniProtKB-UniRule"/>
</dbReference>
<name>A0A1S3DRZ7_DIACI</name>
<dbReference type="GO" id="GO:0006893">
    <property type="term" value="P:Golgi to plasma membrane transport"/>
    <property type="evidence" value="ECO:0007669"/>
    <property type="project" value="TreeGrafter"/>
</dbReference>
<keyword evidence="1" id="KW-0813">Transport</keyword>
<feature type="non-terminal residue" evidence="3">
    <location>
        <position position="80"/>
    </location>
</feature>
<evidence type="ECO:0000313" key="2">
    <source>
        <dbReference type="Proteomes" id="UP000079169"/>
    </source>
</evidence>
<dbReference type="Proteomes" id="UP000079169">
    <property type="component" value="Unplaced"/>
</dbReference>
<organism evidence="2 3">
    <name type="scientific">Diaphorina citri</name>
    <name type="common">Asian citrus psyllid</name>
    <dbReference type="NCBI Taxonomy" id="121845"/>
    <lineage>
        <taxon>Eukaryota</taxon>
        <taxon>Metazoa</taxon>
        <taxon>Ecdysozoa</taxon>
        <taxon>Arthropoda</taxon>
        <taxon>Hexapoda</taxon>
        <taxon>Insecta</taxon>
        <taxon>Pterygota</taxon>
        <taxon>Neoptera</taxon>
        <taxon>Paraneoptera</taxon>
        <taxon>Hemiptera</taxon>
        <taxon>Sternorrhyncha</taxon>
        <taxon>Psylloidea</taxon>
        <taxon>Psyllidae</taxon>
        <taxon>Diaphorininae</taxon>
        <taxon>Diaphorina</taxon>
    </lineage>
</organism>
<keyword evidence="1" id="KW-0268">Exocytosis</keyword>